<dbReference type="EMBL" id="UYRU01041973">
    <property type="protein sequence ID" value="VDK71624.1"/>
    <property type="molecule type" value="Genomic_DNA"/>
</dbReference>
<feature type="transmembrane region" description="Helical" evidence="1">
    <location>
        <begin position="6"/>
        <end position="27"/>
    </location>
</feature>
<evidence type="ECO:0000313" key="2">
    <source>
        <dbReference type="EMBL" id="VDK71624.1"/>
    </source>
</evidence>
<evidence type="ECO:0000313" key="3">
    <source>
        <dbReference type="Proteomes" id="UP000281553"/>
    </source>
</evidence>
<keyword evidence="1" id="KW-0812">Transmembrane</keyword>
<accession>A0A3P6U0F1</accession>
<organism evidence="2 3">
    <name type="scientific">Dibothriocephalus latus</name>
    <name type="common">Fish tapeworm</name>
    <name type="synonym">Diphyllobothrium latum</name>
    <dbReference type="NCBI Taxonomy" id="60516"/>
    <lineage>
        <taxon>Eukaryota</taxon>
        <taxon>Metazoa</taxon>
        <taxon>Spiralia</taxon>
        <taxon>Lophotrochozoa</taxon>
        <taxon>Platyhelminthes</taxon>
        <taxon>Cestoda</taxon>
        <taxon>Eucestoda</taxon>
        <taxon>Diphyllobothriidea</taxon>
        <taxon>Diphyllobothriidae</taxon>
        <taxon>Dibothriocephalus</taxon>
    </lineage>
</organism>
<name>A0A3P6U0F1_DIBLA</name>
<proteinExistence type="predicted"/>
<keyword evidence="1" id="KW-0472">Membrane</keyword>
<reference evidence="2 3" key="1">
    <citation type="submission" date="2018-11" db="EMBL/GenBank/DDBJ databases">
        <authorList>
            <consortium name="Pathogen Informatics"/>
        </authorList>
    </citation>
    <scope>NUCLEOTIDE SEQUENCE [LARGE SCALE GENOMIC DNA]</scope>
</reference>
<dbReference type="Proteomes" id="UP000281553">
    <property type="component" value="Unassembled WGS sequence"/>
</dbReference>
<keyword evidence="3" id="KW-1185">Reference proteome</keyword>
<dbReference type="AlphaFoldDB" id="A0A3P6U0F1"/>
<gene>
    <name evidence="2" type="ORF">DILT_LOCUS2342</name>
</gene>
<protein>
    <submittedName>
        <fullName evidence="2">Uncharacterized protein</fullName>
    </submittedName>
</protein>
<sequence>MAIIFGITLAVLGGLLIALLILLVAVVRHRRTPPPEGPAIVEMSERLNKSLKCPYGTALVADWVVAFEVQYLHRVSKHFDLQVVTILSAY</sequence>
<keyword evidence="1" id="KW-1133">Transmembrane helix</keyword>
<evidence type="ECO:0000256" key="1">
    <source>
        <dbReference type="SAM" id="Phobius"/>
    </source>
</evidence>